<sequence>TPLWRNGPPEKPVLCNACGSRWRTKGTLANYTPLHARAFEATDSSDYRSARGKKASQNPKHQRSHKRKEPGQEVEFGVFGSDSHYAIGYEDDTSNRSSSGSGISYSEGCIQYGGIAGIDSEGSVHTPVWESPIPSRKRTCMYRKRPSSLEKLTKGLRYILHEQDTSYLSLCSEDVLFACKPPMVTAEIGLGSVFIRQPKSTICEEESEASSLLVENKYNTFGFVNQADSGVAASSTQLQNEDGSLPGREKEKLKQRMEYKEVFREQSDRLFRPIKGILDNFPYNKFDVLQSCHSPLIFVELKDIINFDSFMEILSAQDRTHLMKYVSSVDAAKVPESLQCMFNSVQFEEALTNFQLLLYEGIFDMYSSGLNPQVQQILQKLIFTDLTNSKWIERYSQLPNRSKRKRVLSSANVLRTKETSKTNGSSLLSESGTHLTVENLSASQPGQVVTGSENSTKSAGNMQRIRNPASYHESVQTGCTSKGAMEFDVEPKTESCFSPSSLFASPLGRSSILLDSTGTLGGESFEQDLLLDVPSNISFQQAELLHKPDWKCKASKDSLSDAGNLEDANSVEEMVSNLWGSEESLEWSGLLWNPSSIQPDQTLPNGAVLYPGKTLP</sequence>
<evidence type="ECO:0000259" key="4">
    <source>
        <dbReference type="PROSITE" id="PS51916"/>
    </source>
</evidence>
<proteinExistence type="predicted"/>
<feature type="region of interest" description="Disordered" evidence="3">
    <location>
        <begin position="409"/>
        <end position="429"/>
    </location>
</feature>
<dbReference type="InterPro" id="IPR013088">
    <property type="entry name" value="Znf_NHR/GATA"/>
</dbReference>
<feature type="compositionally biased region" description="Basic residues" evidence="3">
    <location>
        <begin position="50"/>
        <end position="68"/>
    </location>
</feature>
<dbReference type="PANTHER" id="PTHR46855:SF1">
    <property type="entry name" value="GATA TRANSCRIPTION FACTOR 26"/>
    <property type="match status" value="1"/>
</dbReference>
<dbReference type="CDD" id="cd00202">
    <property type="entry name" value="ZnF_GATA"/>
    <property type="match status" value="1"/>
</dbReference>
<dbReference type="GO" id="GO:0008270">
    <property type="term" value="F:zinc ion binding"/>
    <property type="evidence" value="ECO:0007669"/>
    <property type="project" value="InterPro"/>
</dbReference>
<dbReference type="EMBL" id="JAHRHJ020000003">
    <property type="protein sequence ID" value="KAH9320428.1"/>
    <property type="molecule type" value="Genomic_DNA"/>
</dbReference>
<dbReference type="GO" id="GO:0006355">
    <property type="term" value="P:regulation of DNA-templated transcription"/>
    <property type="evidence" value="ECO:0007669"/>
    <property type="project" value="InterPro"/>
</dbReference>
<dbReference type="AlphaFoldDB" id="A0AA38GFN1"/>
<feature type="domain" description="DEUBAD" evidence="4">
    <location>
        <begin position="292"/>
        <end position="405"/>
    </location>
</feature>
<dbReference type="Proteomes" id="UP000824469">
    <property type="component" value="Unassembled WGS sequence"/>
</dbReference>
<comment type="caution">
    <text evidence="5">The sequence shown here is derived from an EMBL/GenBank/DDBJ whole genome shotgun (WGS) entry which is preliminary data.</text>
</comment>
<dbReference type="PROSITE" id="PS51916">
    <property type="entry name" value="DEUBAD"/>
    <property type="match status" value="1"/>
</dbReference>
<dbReference type="GO" id="GO:0043565">
    <property type="term" value="F:sequence-specific DNA binding"/>
    <property type="evidence" value="ECO:0007669"/>
    <property type="project" value="InterPro"/>
</dbReference>
<dbReference type="InterPro" id="IPR044867">
    <property type="entry name" value="DEUBAD_dom"/>
</dbReference>
<dbReference type="Gene3D" id="3.30.50.10">
    <property type="entry name" value="Erythroid Transcription Factor GATA-1, subunit A"/>
    <property type="match status" value="1"/>
</dbReference>
<keyword evidence="6" id="KW-1185">Reference proteome</keyword>
<feature type="non-terminal residue" evidence="5">
    <location>
        <position position="1"/>
    </location>
</feature>
<evidence type="ECO:0000256" key="3">
    <source>
        <dbReference type="SAM" id="MobiDB-lite"/>
    </source>
</evidence>
<dbReference type="GO" id="GO:0005634">
    <property type="term" value="C:nucleus"/>
    <property type="evidence" value="ECO:0007669"/>
    <property type="project" value="UniProtKB-SubCell"/>
</dbReference>
<organism evidence="5 6">
    <name type="scientific">Taxus chinensis</name>
    <name type="common">Chinese yew</name>
    <name type="synonym">Taxus wallichiana var. chinensis</name>
    <dbReference type="NCBI Taxonomy" id="29808"/>
    <lineage>
        <taxon>Eukaryota</taxon>
        <taxon>Viridiplantae</taxon>
        <taxon>Streptophyta</taxon>
        <taxon>Embryophyta</taxon>
        <taxon>Tracheophyta</taxon>
        <taxon>Spermatophyta</taxon>
        <taxon>Pinopsida</taxon>
        <taxon>Pinidae</taxon>
        <taxon>Conifers II</taxon>
        <taxon>Cupressales</taxon>
        <taxon>Taxaceae</taxon>
        <taxon>Taxus</taxon>
    </lineage>
</organism>
<dbReference type="InterPro" id="IPR000679">
    <property type="entry name" value="Znf_GATA"/>
</dbReference>
<reference evidence="5 6" key="1">
    <citation type="journal article" date="2021" name="Nat. Plants">
        <title>The Taxus genome provides insights into paclitaxel biosynthesis.</title>
        <authorList>
            <person name="Xiong X."/>
            <person name="Gou J."/>
            <person name="Liao Q."/>
            <person name="Li Y."/>
            <person name="Zhou Q."/>
            <person name="Bi G."/>
            <person name="Li C."/>
            <person name="Du R."/>
            <person name="Wang X."/>
            <person name="Sun T."/>
            <person name="Guo L."/>
            <person name="Liang H."/>
            <person name="Lu P."/>
            <person name="Wu Y."/>
            <person name="Zhang Z."/>
            <person name="Ro D.K."/>
            <person name="Shang Y."/>
            <person name="Huang S."/>
            <person name="Yan J."/>
        </authorList>
    </citation>
    <scope>NUCLEOTIDE SEQUENCE [LARGE SCALE GENOMIC DNA]</scope>
    <source>
        <strain evidence="5">Ta-2019</strain>
    </source>
</reference>
<feature type="region of interest" description="Disordered" evidence="3">
    <location>
        <begin position="41"/>
        <end position="74"/>
    </location>
</feature>
<evidence type="ECO:0000313" key="5">
    <source>
        <dbReference type="EMBL" id="KAH9320428.1"/>
    </source>
</evidence>
<dbReference type="InterPro" id="IPR044589">
    <property type="entry name" value="GATA26/27"/>
</dbReference>
<dbReference type="OMA" id="QSNKWEA"/>
<accession>A0AA38GFN1</accession>
<evidence type="ECO:0000256" key="2">
    <source>
        <dbReference type="ARBA" id="ARBA00023242"/>
    </source>
</evidence>
<protein>
    <recommendedName>
        <fullName evidence="4">DEUBAD domain-containing protein</fullName>
    </recommendedName>
</protein>
<dbReference type="Pfam" id="PF00320">
    <property type="entry name" value="GATA"/>
    <property type="match status" value="1"/>
</dbReference>
<evidence type="ECO:0000256" key="1">
    <source>
        <dbReference type="ARBA" id="ARBA00004123"/>
    </source>
</evidence>
<dbReference type="PANTHER" id="PTHR46855">
    <property type="entry name" value="OSJNBB0038F03.10 PROTEIN"/>
    <property type="match status" value="1"/>
</dbReference>
<dbReference type="SUPFAM" id="SSF57716">
    <property type="entry name" value="Glucocorticoid receptor-like (DNA-binding domain)"/>
    <property type="match status" value="1"/>
</dbReference>
<keyword evidence="2" id="KW-0539">Nucleus</keyword>
<name>A0AA38GFN1_TAXCH</name>
<evidence type="ECO:0000313" key="6">
    <source>
        <dbReference type="Proteomes" id="UP000824469"/>
    </source>
</evidence>
<gene>
    <name evidence="5" type="ORF">KI387_015067</name>
</gene>
<comment type="subcellular location">
    <subcellularLocation>
        <location evidence="1">Nucleus</location>
    </subcellularLocation>
</comment>